<dbReference type="Gene3D" id="3.70.10.10">
    <property type="match status" value="1"/>
</dbReference>
<evidence type="ECO:0000256" key="6">
    <source>
        <dbReference type="SAM" id="MobiDB-lite"/>
    </source>
</evidence>
<evidence type="ECO:0000256" key="4">
    <source>
        <dbReference type="ARBA" id="ARBA00023204"/>
    </source>
</evidence>
<gene>
    <name evidence="7" type="ORF">KVT40_002240</name>
</gene>
<dbReference type="PRINTS" id="PR01245">
    <property type="entry name" value="RAD1REC1"/>
</dbReference>
<dbReference type="Pfam" id="PF02144">
    <property type="entry name" value="Rad1"/>
    <property type="match status" value="1"/>
</dbReference>
<dbReference type="InterPro" id="IPR003021">
    <property type="entry name" value="Rad1_Rec1_Rad17"/>
</dbReference>
<name>A0A8K0LA51_9PEZI</name>
<evidence type="ECO:0000256" key="5">
    <source>
        <dbReference type="ARBA" id="ARBA00023242"/>
    </source>
</evidence>
<dbReference type="PANTHER" id="PTHR10870">
    <property type="entry name" value="CELL CYCLE CHECKPOINT PROTEIN RAD1"/>
    <property type="match status" value="1"/>
</dbReference>
<dbReference type="OrthoDB" id="337581at2759"/>
<dbReference type="EMBL" id="JAESVG020000002">
    <property type="protein sequence ID" value="KAG8630621.1"/>
    <property type="molecule type" value="Genomic_DNA"/>
</dbReference>
<dbReference type="Proteomes" id="UP000809789">
    <property type="component" value="Unassembled WGS sequence"/>
</dbReference>
<evidence type="ECO:0000256" key="2">
    <source>
        <dbReference type="ARBA" id="ARBA00010991"/>
    </source>
</evidence>
<comment type="subcellular location">
    <subcellularLocation>
        <location evidence="1">Nucleus</location>
    </subcellularLocation>
</comment>
<protein>
    <submittedName>
        <fullName evidence="7">Uncharacterized protein</fullName>
    </submittedName>
</protein>
<evidence type="ECO:0000256" key="1">
    <source>
        <dbReference type="ARBA" id="ARBA00004123"/>
    </source>
</evidence>
<evidence type="ECO:0000313" key="7">
    <source>
        <dbReference type="EMBL" id="KAG8630621.1"/>
    </source>
</evidence>
<organism evidence="7 8">
    <name type="scientific">Elsinoe batatas</name>
    <dbReference type="NCBI Taxonomy" id="2601811"/>
    <lineage>
        <taxon>Eukaryota</taxon>
        <taxon>Fungi</taxon>
        <taxon>Dikarya</taxon>
        <taxon>Ascomycota</taxon>
        <taxon>Pezizomycotina</taxon>
        <taxon>Dothideomycetes</taxon>
        <taxon>Dothideomycetidae</taxon>
        <taxon>Myriangiales</taxon>
        <taxon>Elsinoaceae</taxon>
        <taxon>Elsinoe</taxon>
    </lineage>
</organism>
<keyword evidence="5" id="KW-0539">Nucleus</keyword>
<evidence type="ECO:0000313" key="8">
    <source>
        <dbReference type="Proteomes" id="UP000809789"/>
    </source>
</evidence>
<sequence length="397" mass="41365">MADSGVPLFSAVATSARQLYLLLRTISFGSKVQVRITPEGLRFLVTEPGVLEASISLPPTLFTSYRLSASPHPPSSPSSSSPHSPTTFTLPLPPLLSTLQILSSTSLPDNPSRPGVTGPYASDAYSSSFAAHRLTRHSVFSPSVLGTQGAVRIVYRTEGAGLELSVPETGGVRTGAELGTYVDDLGTGQGDGGGAGGEDAQGPGQAGVVEGIPFDRTDLRIKVILPASVLGDAVGEIGALGPPDVLVVEGDGTAPYLVLRGEGGSGGECRIEFGDEGGTGMGGGFGVKERSKLLETFLCEGRVRGRYAFGTVRKGMNAMRAGSKVSLRIDGQGVLSLQFLIEMGEEGGRDEVAFVDFRLVPLWEGEEVGEDEGSEACLYNIYSPLQMSANNDASLPR</sequence>
<keyword evidence="4" id="KW-0234">DNA repair</keyword>
<dbReference type="GO" id="GO:0006281">
    <property type="term" value="P:DNA repair"/>
    <property type="evidence" value="ECO:0007669"/>
    <property type="project" value="UniProtKB-KW"/>
</dbReference>
<reference evidence="7" key="1">
    <citation type="submission" date="2021-07" db="EMBL/GenBank/DDBJ databases">
        <title>Elsinoe batatas strain:CRI-CJ2 Genome sequencing and assembly.</title>
        <authorList>
            <person name="Huang L."/>
        </authorList>
    </citation>
    <scope>NUCLEOTIDE SEQUENCE</scope>
    <source>
        <strain evidence="7">CRI-CJ2</strain>
    </source>
</reference>
<feature type="region of interest" description="Disordered" evidence="6">
    <location>
        <begin position="68"/>
        <end position="89"/>
    </location>
</feature>
<feature type="compositionally biased region" description="Low complexity" evidence="6">
    <location>
        <begin position="77"/>
        <end position="89"/>
    </location>
</feature>
<evidence type="ECO:0000256" key="3">
    <source>
        <dbReference type="ARBA" id="ARBA00022763"/>
    </source>
</evidence>
<dbReference type="GO" id="GO:0030896">
    <property type="term" value="C:checkpoint clamp complex"/>
    <property type="evidence" value="ECO:0007669"/>
    <property type="project" value="TreeGrafter"/>
</dbReference>
<dbReference type="PANTHER" id="PTHR10870:SF0">
    <property type="entry name" value="CELL CYCLE CHECKPOINT PROTEIN RAD1"/>
    <property type="match status" value="1"/>
</dbReference>
<dbReference type="AlphaFoldDB" id="A0A8K0LA51"/>
<comment type="similarity">
    <text evidence="2">Belongs to the rad1 family.</text>
</comment>
<accession>A0A8K0LA51</accession>
<comment type="caution">
    <text evidence="7">The sequence shown here is derived from an EMBL/GenBank/DDBJ whole genome shotgun (WGS) entry which is preliminary data.</text>
</comment>
<keyword evidence="3" id="KW-0227">DNA damage</keyword>
<dbReference type="GO" id="GO:0000077">
    <property type="term" value="P:DNA damage checkpoint signaling"/>
    <property type="evidence" value="ECO:0007669"/>
    <property type="project" value="InterPro"/>
</dbReference>
<keyword evidence="8" id="KW-1185">Reference proteome</keyword>
<proteinExistence type="inferred from homology"/>